<dbReference type="PANTHER" id="PTHR30543">
    <property type="entry name" value="CHROMATE REDUCTASE"/>
    <property type="match status" value="1"/>
</dbReference>
<dbReference type="InterPro" id="IPR005025">
    <property type="entry name" value="FMN_Rdtase-like_dom"/>
</dbReference>
<dbReference type="EMBL" id="JACIBV010000001">
    <property type="protein sequence ID" value="MBB3726487.1"/>
    <property type="molecule type" value="Genomic_DNA"/>
</dbReference>
<dbReference type="Proteomes" id="UP000579945">
    <property type="component" value="Unassembled WGS sequence"/>
</dbReference>
<dbReference type="GeneID" id="95388845"/>
<dbReference type="PANTHER" id="PTHR30543:SF21">
    <property type="entry name" value="NAD(P)H-DEPENDENT FMN REDUCTASE LOT6"/>
    <property type="match status" value="1"/>
</dbReference>
<dbReference type="RefSeq" id="WP_183645944.1">
    <property type="nucleotide sequence ID" value="NZ_BAAAXX010000052.1"/>
</dbReference>
<keyword evidence="3" id="KW-1185">Reference proteome</keyword>
<protein>
    <submittedName>
        <fullName evidence="2">NAD(P)H-dependent FMN reductase</fullName>
    </submittedName>
</protein>
<dbReference type="GO" id="GO:0010181">
    <property type="term" value="F:FMN binding"/>
    <property type="evidence" value="ECO:0007669"/>
    <property type="project" value="TreeGrafter"/>
</dbReference>
<sequence length="191" mass="20489">MTPKGPLRTAVIIGSTREGRVGESIGRWFAARAELRDDLAVSVLDLADYAFPCCFPAVATPAMRAFSRAVAGAEAFAVVTPEYNRSFPASLKQAIDFAYDEWQAKPVGFVSYGSGSDGFYAIEQLRTVFAGLHTVTVRDGVGIDLLGGGVDDGGTPYDTDERSLAVTTMLDQLLWWGLALRAARATRPFAS</sequence>
<dbReference type="InterPro" id="IPR050712">
    <property type="entry name" value="NAD(P)H-dep_reductase"/>
</dbReference>
<evidence type="ECO:0000259" key="1">
    <source>
        <dbReference type="Pfam" id="PF03358"/>
    </source>
</evidence>
<dbReference type="AlphaFoldDB" id="A0A7W5YMM2"/>
<name>A0A7W5YMM2_9ACTN</name>
<feature type="domain" description="NADPH-dependent FMN reductase-like" evidence="1">
    <location>
        <begin position="8"/>
        <end position="140"/>
    </location>
</feature>
<dbReference type="GO" id="GO:0016491">
    <property type="term" value="F:oxidoreductase activity"/>
    <property type="evidence" value="ECO:0007669"/>
    <property type="project" value="InterPro"/>
</dbReference>
<proteinExistence type="predicted"/>
<accession>A0A7W5YMM2</accession>
<dbReference type="GO" id="GO:0005829">
    <property type="term" value="C:cytosol"/>
    <property type="evidence" value="ECO:0007669"/>
    <property type="project" value="TreeGrafter"/>
</dbReference>
<evidence type="ECO:0000313" key="3">
    <source>
        <dbReference type="Proteomes" id="UP000579945"/>
    </source>
</evidence>
<dbReference type="InterPro" id="IPR029039">
    <property type="entry name" value="Flavoprotein-like_sf"/>
</dbReference>
<comment type="caution">
    <text evidence="2">The sequence shown here is derived from an EMBL/GenBank/DDBJ whole genome shotgun (WGS) entry which is preliminary data.</text>
</comment>
<gene>
    <name evidence="2" type="ORF">FHR33_002347</name>
</gene>
<dbReference type="Pfam" id="PF03358">
    <property type="entry name" value="FMN_red"/>
    <property type="match status" value="1"/>
</dbReference>
<dbReference type="Gene3D" id="3.40.50.360">
    <property type="match status" value="1"/>
</dbReference>
<evidence type="ECO:0000313" key="2">
    <source>
        <dbReference type="EMBL" id="MBB3726487.1"/>
    </source>
</evidence>
<reference evidence="2 3" key="1">
    <citation type="submission" date="2020-08" db="EMBL/GenBank/DDBJ databases">
        <title>Sequencing the genomes of 1000 actinobacteria strains.</title>
        <authorList>
            <person name="Klenk H.-P."/>
        </authorList>
    </citation>
    <scope>NUCLEOTIDE SEQUENCE [LARGE SCALE GENOMIC DNA]</scope>
    <source>
        <strain evidence="2 3">DSM 44320</strain>
    </source>
</reference>
<organism evidence="2 3">
    <name type="scientific">Nonomuraea dietziae</name>
    <dbReference type="NCBI Taxonomy" id="65515"/>
    <lineage>
        <taxon>Bacteria</taxon>
        <taxon>Bacillati</taxon>
        <taxon>Actinomycetota</taxon>
        <taxon>Actinomycetes</taxon>
        <taxon>Streptosporangiales</taxon>
        <taxon>Streptosporangiaceae</taxon>
        <taxon>Nonomuraea</taxon>
    </lineage>
</organism>
<dbReference type="SUPFAM" id="SSF52218">
    <property type="entry name" value="Flavoproteins"/>
    <property type="match status" value="1"/>
</dbReference>